<keyword evidence="2" id="KW-1185">Reference proteome</keyword>
<feature type="region of interest" description="Disordered" evidence="1">
    <location>
        <begin position="189"/>
        <end position="220"/>
    </location>
</feature>
<accession>A0A914Y3N3</accession>
<evidence type="ECO:0000313" key="2">
    <source>
        <dbReference type="Proteomes" id="UP000887577"/>
    </source>
</evidence>
<dbReference type="Proteomes" id="UP000887577">
    <property type="component" value="Unplaced"/>
</dbReference>
<evidence type="ECO:0000256" key="1">
    <source>
        <dbReference type="SAM" id="MobiDB-lite"/>
    </source>
</evidence>
<evidence type="ECO:0000313" key="3">
    <source>
        <dbReference type="WBParaSite" id="PSU_v2.g13839.t1"/>
    </source>
</evidence>
<name>A0A914Y3N3_9BILA</name>
<dbReference type="WBParaSite" id="PSU_v2.g13839.t1">
    <property type="protein sequence ID" value="PSU_v2.g13839.t1"/>
    <property type="gene ID" value="PSU_v2.g13839"/>
</dbReference>
<organism evidence="2 3">
    <name type="scientific">Panagrolaimus superbus</name>
    <dbReference type="NCBI Taxonomy" id="310955"/>
    <lineage>
        <taxon>Eukaryota</taxon>
        <taxon>Metazoa</taxon>
        <taxon>Ecdysozoa</taxon>
        <taxon>Nematoda</taxon>
        <taxon>Chromadorea</taxon>
        <taxon>Rhabditida</taxon>
        <taxon>Tylenchina</taxon>
        <taxon>Panagrolaimomorpha</taxon>
        <taxon>Panagrolaimoidea</taxon>
        <taxon>Panagrolaimidae</taxon>
        <taxon>Panagrolaimus</taxon>
    </lineage>
</organism>
<protein>
    <submittedName>
        <fullName evidence="3">Uncharacterized protein</fullName>
    </submittedName>
</protein>
<sequence length="220" mass="24190">MSYSTLSPEMTIEAIPIISYDESDVSIASETVNSGSRQYAGGEVTAIQNGDEIVETNPSMLNAMVNGLPTENASEIYRAYLNANDLTENEHLFLPKENDANYMSKENIVQWIKEGEKATTTSAPQQAEWEVTSMNSYSNLESILSTSEKVDYGIREINHDGCRDDETLKDVISLASVDESDSIASSDFSDVPIIHTPHPSGSRGGNIEEAMKRRTPKTNQ</sequence>
<dbReference type="AlphaFoldDB" id="A0A914Y3N3"/>
<reference evidence="3" key="1">
    <citation type="submission" date="2022-11" db="UniProtKB">
        <authorList>
            <consortium name="WormBaseParasite"/>
        </authorList>
    </citation>
    <scope>IDENTIFICATION</scope>
</reference>
<proteinExistence type="predicted"/>